<sequence length="153" mass="17767">MKKLILLTALLSCLFLNAQSINFKGLDSIQFVNICSKLITESKLNLKKIETGKLEWKTYDKYVDNENNVFYILYFTHNQGENKDLGEKGVKKWTIDSVASKYLIVFDLYKNLFNSKADKEKIQKLGTDWDNKNGNQSLRKTSQEGLWEIKSKI</sequence>
<proteinExistence type="predicted"/>
<name>A0A8G0KS49_9FLAO</name>
<accession>A0A8G0KS49</accession>
<evidence type="ECO:0000256" key="1">
    <source>
        <dbReference type="SAM" id="SignalP"/>
    </source>
</evidence>
<reference evidence="2" key="1">
    <citation type="submission" date="2020-12" db="EMBL/GenBank/DDBJ databases">
        <title>Genome sequencing of genetic groups of Flavobacterium columnare.</title>
        <authorList>
            <person name="Waldbieser G.C."/>
            <person name="Griffin M.J."/>
            <person name="LaFrentz B.R."/>
        </authorList>
    </citation>
    <scope>NUCLEOTIDE SEQUENCE</scope>
    <source>
        <strain evidence="2">90-106</strain>
    </source>
</reference>
<protein>
    <submittedName>
        <fullName evidence="2">Uncharacterized protein</fullName>
    </submittedName>
</protein>
<dbReference type="AlphaFoldDB" id="A0A8G0KS49"/>
<dbReference type="Proteomes" id="UP000824721">
    <property type="component" value="Chromosome"/>
</dbReference>
<feature type="signal peptide" evidence="1">
    <location>
        <begin position="1"/>
        <end position="18"/>
    </location>
</feature>
<organism evidence="2">
    <name type="scientific">Flavobacterium columnare</name>
    <dbReference type="NCBI Taxonomy" id="996"/>
    <lineage>
        <taxon>Bacteria</taxon>
        <taxon>Pseudomonadati</taxon>
        <taxon>Bacteroidota</taxon>
        <taxon>Flavobacteriia</taxon>
        <taxon>Flavobacteriales</taxon>
        <taxon>Flavobacteriaceae</taxon>
        <taxon>Flavobacterium</taxon>
    </lineage>
</organism>
<dbReference type="KEGG" id="fdv:JJC05_01145"/>
<evidence type="ECO:0000313" key="2">
    <source>
        <dbReference type="EMBL" id="QYS89076.1"/>
    </source>
</evidence>
<dbReference type="EMBL" id="CP067378">
    <property type="protein sequence ID" value="QYS89076.1"/>
    <property type="molecule type" value="Genomic_DNA"/>
</dbReference>
<keyword evidence="1" id="KW-0732">Signal</keyword>
<gene>
    <name evidence="2" type="ORF">JJC05_01145</name>
</gene>
<feature type="chain" id="PRO_5034322726" evidence="1">
    <location>
        <begin position="19"/>
        <end position="153"/>
    </location>
</feature>